<protein>
    <submittedName>
        <fullName evidence="3">Armadillo-like helical</fullName>
    </submittedName>
</protein>
<evidence type="ECO:0000256" key="1">
    <source>
        <dbReference type="SAM" id="MobiDB-lite"/>
    </source>
</evidence>
<keyword evidence="2" id="KW-1133">Transmembrane helix</keyword>
<keyword evidence="2" id="KW-0472">Membrane</keyword>
<evidence type="ECO:0000313" key="4">
    <source>
        <dbReference type="Proteomes" id="UP000187203"/>
    </source>
</evidence>
<keyword evidence="4" id="KW-1185">Reference proteome</keyword>
<comment type="caution">
    <text evidence="3">The sequence shown here is derived from an EMBL/GenBank/DDBJ whole genome shotgun (WGS) entry which is preliminary data.</text>
</comment>
<gene>
    <name evidence="3" type="ORF">COLO4_09711</name>
</gene>
<dbReference type="AlphaFoldDB" id="A0A1R3KB85"/>
<dbReference type="Proteomes" id="UP000187203">
    <property type="component" value="Unassembled WGS sequence"/>
</dbReference>
<keyword evidence="2" id="KW-0812">Transmembrane</keyword>
<accession>A0A1R3KB85</accession>
<feature type="region of interest" description="Disordered" evidence="1">
    <location>
        <begin position="20"/>
        <end position="48"/>
    </location>
</feature>
<feature type="compositionally biased region" description="Basic and acidic residues" evidence="1">
    <location>
        <begin position="20"/>
        <end position="35"/>
    </location>
</feature>
<reference evidence="4" key="1">
    <citation type="submission" date="2013-09" db="EMBL/GenBank/DDBJ databases">
        <title>Corchorus olitorius genome sequencing.</title>
        <authorList>
            <person name="Alam M."/>
            <person name="Haque M.S."/>
            <person name="Islam M.S."/>
            <person name="Emdad E.M."/>
            <person name="Islam M.M."/>
            <person name="Ahmed B."/>
            <person name="Halim A."/>
            <person name="Hossen Q.M.M."/>
            <person name="Hossain M.Z."/>
            <person name="Ahmed R."/>
            <person name="Khan M.M."/>
            <person name="Islam R."/>
            <person name="Rashid M.M."/>
            <person name="Khan S.A."/>
            <person name="Rahman M.S."/>
            <person name="Alam M."/>
            <person name="Yahiya A.S."/>
            <person name="Khan M.S."/>
            <person name="Azam M.S."/>
            <person name="Haque T."/>
            <person name="Lashkar M.Z.H."/>
            <person name="Akhand A.I."/>
            <person name="Morshed G."/>
            <person name="Roy S."/>
            <person name="Uddin K.S."/>
            <person name="Rabeya T."/>
            <person name="Hossain A.S."/>
            <person name="Chowdhury A."/>
            <person name="Snigdha A.R."/>
            <person name="Mortoza M.S."/>
            <person name="Matin S.A."/>
            <person name="Hoque S.M.E."/>
            <person name="Islam M.K."/>
            <person name="Roy D.K."/>
            <person name="Haider R."/>
            <person name="Moosa M.M."/>
            <person name="Elias S.M."/>
            <person name="Hasan A.M."/>
            <person name="Jahan S."/>
            <person name="Shafiuddin M."/>
            <person name="Mahmood N."/>
            <person name="Shommy N.S."/>
        </authorList>
    </citation>
    <scope>NUCLEOTIDE SEQUENCE [LARGE SCALE GENOMIC DNA]</scope>
    <source>
        <strain evidence="4">cv. O-4</strain>
    </source>
</reference>
<name>A0A1R3KB85_9ROSI</name>
<evidence type="ECO:0000313" key="3">
    <source>
        <dbReference type="EMBL" id="OMP04345.1"/>
    </source>
</evidence>
<proteinExistence type="predicted"/>
<sequence length="352" mass="39032">MDKKNEEKVMKQEAQILKMELEDLKSSDSDEDKPIPRSPSPESDSDSGKILDLLPQIIQGENDEVAILMPVLSEAVDDTKLRCLAYIATELDVLGEHRLTIARTVASKFGELPLYEMMINWCEKLRNQGAIEGDDEEVMSTLESRNPILMYVVLLCTLHTFSPALAATLSEKFLPKGRIERFGVKWEDCSPGLQLLVVKVSIGNLGSLHLRTIIAKVIGGIAFHSDPIGAWQDLEADLREMLNEEDNLKVTGALKAVQSISETCHVNGLVGLQSIINEFFPRVVGLLGNNTASGATIKEMVLCRTSYVLNPLTRDILIGKLQDHTAEPNILEALKQFKAEAKDEGNSKRRRI</sequence>
<feature type="transmembrane region" description="Helical" evidence="2">
    <location>
        <begin position="148"/>
        <end position="169"/>
    </location>
</feature>
<dbReference type="EMBL" id="AWUE01014265">
    <property type="protein sequence ID" value="OMP04345.1"/>
    <property type="molecule type" value="Genomic_DNA"/>
</dbReference>
<evidence type="ECO:0000256" key="2">
    <source>
        <dbReference type="SAM" id="Phobius"/>
    </source>
</evidence>
<organism evidence="3 4">
    <name type="scientific">Corchorus olitorius</name>
    <dbReference type="NCBI Taxonomy" id="93759"/>
    <lineage>
        <taxon>Eukaryota</taxon>
        <taxon>Viridiplantae</taxon>
        <taxon>Streptophyta</taxon>
        <taxon>Embryophyta</taxon>
        <taxon>Tracheophyta</taxon>
        <taxon>Spermatophyta</taxon>
        <taxon>Magnoliopsida</taxon>
        <taxon>eudicotyledons</taxon>
        <taxon>Gunneridae</taxon>
        <taxon>Pentapetalae</taxon>
        <taxon>rosids</taxon>
        <taxon>malvids</taxon>
        <taxon>Malvales</taxon>
        <taxon>Malvaceae</taxon>
        <taxon>Grewioideae</taxon>
        <taxon>Apeibeae</taxon>
        <taxon>Corchorus</taxon>
    </lineage>
</organism>